<dbReference type="Proteomes" id="UP000595446">
    <property type="component" value="Chromosome"/>
</dbReference>
<dbReference type="OrthoDB" id="141068at2"/>
<dbReference type="SUPFAM" id="SSF56112">
    <property type="entry name" value="Protein kinase-like (PK-like)"/>
    <property type="match status" value="1"/>
</dbReference>
<name>A0A2G8B4M3_9MYCO</name>
<dbReference type="Gene3D" id="3.90.1200.10">
    <property type="match status" value="1"/>
</dbReference>
<evidence type="ECO:0000313" key="1">
    <source>
        <dbReference type="EMBL" id="BCO34332.1"/>
    </source>
</evidence>
<organism evidence="1 2">
    <name type="scientific">Mycobacterium heckeshornense</name>
    <dbReference type="NCBI Taxonomy" id="110505"/>
    <lineage>
        <taxon>Bacteria</taxon>
        <taxon>Bacillati</taxon>
        <taxon>Actinomycetota</taxon>
        <taxon>Actinomycetes</taxon>
        <taxon>Mycobacteriales</taxon>
        <taxon>Mycobacteriaceae</taxon>
        <taxon>Mycobacterium</taxon>
    </lineage>
</organism>
<protein>
    <submittedName>
        <fullName evidence="1">Aminoglycoside phosphotransferase</fullName>
    </submittedName>
</protein>
<dbReference type="AlphaFoldDB" id="A0A2G8B4M3"/>
<gene>
    <name evidence="1" type="ORF">MHEC_07650</name>
</gene>
<dbReference type="STRING" id="110505.ACT16_02480"/>
<dbReference type="InterPro" id="IPR011009">
    <property type="entry name" value="Kinase-like_dom_sf"/>
</dbReference>
<keyword evidence="1" id="KW-0808">Transferase</keyword>
<dbReference type="RefSeq" id="WP_048889847.1">
    <property type="nucleotide sequence ID" value="NZ_AP024237.1"/>
</dbReference>
<keyword evidence="2" id="KW-1185">Reference proteome</keyword>
<sequence>MVGRADSVAVNAKAIGQLVAAVVPWTPVRTPSKAGDVTEEWLTAHLARNVPGAVALSVTPRDGTTGTTDRRRLAVEWNEAGKAAGMPSQLFVKSTPVTAKNRAMVAALDMAVNEVRFYRRVAGELNGVAPRAWFARAGVGARFLLILEDIVAQGGRPYALADRCEIEHARGLVDTFARLHSRFWSSPRFTTDLRWARTWSARPGNAILRLFYRRGRRGALALDRPEATAAVRAVAAKLDAHADAYYREFESGPLTLLHGDSHLGNTFSMPDGRSGLLDWQVVWQGPGLREMTYWMTTGLEPNVRRSHERELLDRYLDALRAAGVDEVPTLQLAFERYRLFAAEAWDAAAMTIAWPGLQAPENAQAGWRRACVAVEDLDTAAVLNRLGR</sequence>
<evidence type="ECO:0000313" key="2">
    <source>
        <dbReference type="Proteomes" id="UP000595446"/>
    </source>
</evidence>
<dbReference type="GO" id="GO:0016740">
    <property type="term" value="F:transferase activity"/>
    <property type="evidence" value="ECO:0007669"/>
    <property type="project" value="UniProtKB-KW"/>
</dbReference>
<proteinExistence type="predicted"/>
<reference evidence="1 2" key="1">
    <citation type="submission" date="2020-12" db="EMBL/GenBank/DDBJ databases">
        <title>Complete genome sequence of Mycobacterium heckeshornense JCM 15655T, closely related to a pathogenic non-tuberculous mycobacterial species Mycobacterium xenopi.</title>
        <authorList>
            <person name="Yoshida M."/>
            <person name="Fukano H."/>
            <person name="Asakura T."/>
            <person name="Suzuki M."/>
            <person name="Hoshino Y."/>
        </authorList>
    </citation>
    <scope>NUCLEOTIDE SEQUENCE [LARGE SCALE GENOMIC DNA]</scope>
    <source>
        <strain evidence="1 2">JCM 15655</strain>
    </source>
</reference>
<dbReference type="EMBL" id="AP024237">
    <property type="protein sequence ID" value="BCO34332.1"/>
    <property type="molecule type" value="Genomic_DNA"/>
</dbReference>
<accession>A0A2G8B4M3</accession>